<reference evidence="2" key="1">
    <citation type="submission" date="2022-11" db="EMBL/GenBank/DDBJ databases">
        <authorList>
            <person name="Petersen C."/>
        </authorList>
    </citation>
    <scope>NUCLEOTIDE SEQUENCE</scope>
    <source>
        <strain evidence="2">IBT 23319</strain>
    </source>
</reference>
<feature type="region of interest" description="Disordered" evidence="1">
    <location>
        <begin position="74"/>
        <end position="98"/>
    </location>
</feature>
<comment type="caution">
    <text evidence="2">The sequence shown here is derived from an EMBL/GenBank/DDBJ whole genome shotgun (WGS) entry which is preliminary data.</text>
</comment>
<dbReference type="GeneID" id="81379532"/>
<dbReference type="RefSeq" id="XP_056506122.1">
    <property type="nucleotide sequence ID" value="XM_056640365.1"/>
</dbReference>
<name>A0A9W9PHK8_PENCI</name>
<dbReference type="AlphaFoldDB" id="A0A9W9PHK8"/>
<evidence type="ECO:0000313" key="3">
    <source>
        <dbReference type="Proteomes" id="UP001147733"/>
    </source>
</evidence>
<dbReference type="Proteomes" id="UP001147733">
    <property type="component" value="Unassembled WGS sequence"/>
</dbReference>
<evidence type="ECO:0000313" key="2">
    <source>
        <dbReference type="EMBL" id="KAJ5243118.1"/>
    </source>
</evidence>
<dbReference type="EMBL" id="JAPQKT010000001">
    <property type="protein sequence ID" value="KAJ5243118.1"/>
    <property type="molecule type" value="Genomic_DNA"/>
</dbReference>
<protein>
    <submittedName>
        <fullName evidence="2">Uncharacterized protein</fullName>
    </submittedName>
</protein>
<reference evidence="2" key="2">
    <citation type="journal article" date="2023" name="IMA Fungus">
        <title>Comparative genomic study of the Penicillium genus elucidates a diverse pangenome and 15 lateral gene transfer events.</title>
        <authorList>
            <person name="Petersen C."/>
            <person name="Sorensen T."/>
            <person name="Nielsen M.R."/>
            <person name="Sondergaard T.E."/>
            <person name="Sorensen J.L."/>
            <person name="Fitzpatrick D.A."/>
            <person name="Frisvad J.C."/>
            <person name="Nielsen K.L."/>
        </authorList>
    </citation>
    <scope>NUCLEOTIDE SEQUENCE</scope>
    <source>
        <strain evidence="2">IBT 23319</strain>
    </source>
</reference>
<organism evidence="2 3">
    <name type="scientific">Penicillium citrinum</name>
    <dbReference type="NCBI Taxonomy" id="5077"/>
    <lineage>
        <taxon>Eukaryota</taxon>
        <taxon>Fungi</taxon>
        <taxon>Dikarya</taxon>
        <taxon>Ascomycota</taxon>
        <taxon>Pezizomycotina</taxon>
        <taxon>Eurotiomycetes</taxon>
        <taxon>Eurotiomycetidae</taxon>
        <taxon>Eurotiales</taxon>
        <taxon>Aspergillaceae</taxon>
        <taxon>Penicillium</taxon>
    </lineage>
</organism>
<sequence length="98" mass="10714">MVKVAKAGCNGMNGESGIRYDSDCLRTQYLNETCGNRGAETYSQPALPKRFRLQALVTLAPAIPTLEEPWLAQMSSARAPRDDRGAIRQAPTTMIDLS</sequence>
<keyword evidence="3" id="KW-1185">Reference proteome</keyword>
<evidence type="ECO:0000256" key="1">
    <source>
        <dbReference type="SAM" id="MobiDB-lite"/>
    </source>
</evidence>
<accession>A0A9W9PHK8</accession>
<gene>
    <name evidence="2" type="ORF">N7469_001445</name>
</gene>
<proteinExistence type="predicted"/>